<evidence type="ECO:0000313" key="1">
    <source>
        <dbReference type="EMBL" id="CAL1597199.1"/>
    </source>
</evidence>
<keyword evidence="2" id="KW-1185">Reference proteome</keyword>
<evidence type="ECO:0000313" key="2">
    <source>
        <dbReference type="Proteomes" id="UP001497482"/>
    </source>
</evidence>
<name>A0AAV2LA34_KNICA</name>
<dbReference type="Proteomes" id="UP001497482">
    <property type="component" value="Chromosome 21"/>
</dbReference>
<gene>
    <name evidence="1" type="ORF">KC01_LOCUS25743</name>
</gene>
<protein>
    <submittedName>
        <fullName evidence="1">Uncharacterized protein</fullName>
    </submittedName>
</protein>
<accession>A0AAV2LA34</accession>
<proteinExistence type="predicted"/>
<dbReference type="AlphaFoldDB" id="A0AAV2LA34"/>
<sequence>MVAHSRRSGAVGLEPEVGILGAAVPRIPVCPAARLLTCHKHTHSRPAARVTGRIRCRGAHLLVAKVGSNFSAVLSGNDGGVSSHCTCCDL</sequence>
<organism evidence="1 2">
    <name type="scientific">Knipowitschia caucasica</name>
    <name type="common">Caucasian dwarf goby</name>
    <name type="synonym">Pomatoschistus caucasicus</name>
    <dbReference type="NCBI Taxonomy" id="637954"/>
    <lineage>
        <taxon>Eukaryota</taxon>
        <taxon>Metazoa</taxon>
        <taxon>Chordata</taxon>
        <taxon>Craniata</taxon>
        <taxon>Vertebrata</taxon>
        <taxon>Euteleostomi</taxon>
        <taxon>Actinopterygii</taxon>
        <taxon>Neopterygii</taxon>
        <taxon>Teleostei</taxon>
        <taxon>Neoteleostei</taxon>
        <taxon>Acanthomorphata</taxon>
        <taxon>Gobiaria</taxon>
        <taxon>Gobiiformes</taxon>
        <taxon>Gobioidei</taxon>
        <taxon>Gobiidae</taxon>
        <taxon>Gobiinae</taxon>
        <taxon>Knipowitschia</taxon>
    </lineage>
</organism>
<reference evidence="1 2" key="1">
    <citation type="submission" date="2024-04" db="EMBL/GenBank/DDBJ databases">
        <authorList>
            <person name="Waldvogel A.-M."/>
            <person name="Schoenle A."/>
        </authorList>
    </citation>
    <scope>NUCLEOTIDE SEQUENCE [LARGE SCALE GENOMIC DNA]</scope>
</reference>
<dbReference type="EMBL" id="OZ035843">
    <property type="protein sequence ID" value="CAL1597199.1"/>
    <property type="molecule type" value="Genomic_DNA"/>
</dbReference>